<dbReference type="RefSeq" id="WP_074949121.1">
    <property type="nucleotide sequence ID" value="NZ_FPBV01000001.1"/>
</dbReference>
<evidence type="ECO:0000313" key="2">
    <source>
        <dbReference type="Proteomes" id="UP000183508"/>
    </source>
</evidence>
<name>A0A1I7FW14_9BACL</name>
<keyword evidence="2" id="KW-1185">Reference proteome</keyword>
<proteinExistence type="predicted"/>
<sequence length="110" mass="12647">MPGLNVVTKNLDRWVERKRAASLALAKYWAMQLEGEMKQNRPWQDRTGNARAGLKGSAELNNEGIAIRLAHSVDYGVFLELAHDGRYAILRPTRNARAQDVRRSFQELWR</sequence>
<dbReference type="OrthoDB" id="1684528at2"/>
<protein>
    <submittedName>
        <fullName evidence="1">Uncharacterized protein</fullName>
    </submittedName>
</protein>
<evidence type="ECO:0000313" key="1">
    <source>
        <dbReference type="EMBL" id="SFU40378.1"/>
    </source>
</evidence>
<gene>
    <name evidence="1" type="ORF">SAMN05421543_101480</name>
</gene>
<dbReference type="Proteomes" id="UP000183508">
    <property type="component" value="Unassembled WGS sequence"/>
</dbReference>
<reference evidence="2" key="1">
    <citation type="submission" date="2016-10" db="EMBL/GenBank/DDBJ databases">
        <authorList>
            <person name="Varghese N."/>
        </authorList>
    </citation>
    <scope>NUCLEOTIDE SEQUENCE [LARGE SCALE GENOMIC DNA]</scope>
    <source>
        <strain evidence="2">DSM 17980</strain>
    </source>
</reference>
<dbReference type="EMBL" id="FPBV01000001">
    <property type="protein sequence ID" value="SFU40378.1"/>
    <property type="molecule type" value="Genomic_DNA"/>
</dbReference>
<organism evidence="1 2">
    <name type="scientific">Alicyclobacillus macrosporangiidus</name>
    <dbReference type="NCBI Taxonomy" id="392015"/>
    <lineage>
        <taxon>Bacteria</taxon>
        <taxon>Bacillati</taxon>
        <taxon>Bacillota</taxon>
        <taxon>Bacilli</taxon>
        <taxon>Bacillales</taxon>
        <taxon>Alicyclobacillaceae</taxon>
        <taxon>Alicyclobacillus</taxon>
    </lineage>
</organism>
<dbReference type="AlphaFoldDB" id="A0A1I7FW14"/>
<accession>A0A1I7FW14</accession>
<dbReference type="STRING" id="392015.SAMN05421543_101480"/>